<organism evidence="3 4">
    <name type="scientific">Apolygus lucorum</name>
    <name type="common">Small green plant bug</name>
    <name type="synonym">Lygocoris lucorum</name>
    <dbReference type="NCBI Taxonomy" id="248454"/>
    <lineage>
        <taxon>Eukaryota</taxon>
        <taxon>Metazoa</taxon>
        <taxon>Ecdysozoa</taxon>
        <taxon>Arthropoda</taxon>
        <taxon>Hexapoda</taxon>
        <taxon>Insecta</taxon>
        <taxon>Pterygota</taxon>
        <taxon>Neoptera</taxon>
        <taxon>Paraneoptera</taxon>
        <taxon>Hemiptera</taxon>
        <taxon>Heteroptera</taxon>
        <taxon>Panheteroptera</taxon>
        <taxon>Cimicomorpha</taxon>
        <taxon>Miridae</taxon>
        <taxon>Mirini</taxon>
        <taxon>Apolygus</taxon>
    </lineage>
</organism>
<dbReference type="EMBL" id="WIXP02000009">
    <property type="protein sequence ID" value="KAF6204637.1"/>
    <property type="molecule type" value="Genomic_DNA"/>
</dbReference>
<keyword evidence="2" id="KW-0732">Signal</keyword>
<sequence length="84" mass="9336">MRTAFLFTVVLATLVASVSVKSCSWFDPSSSFTMRTALLFTAVLATLAAWVSATDVHHLGGRNFFRPQAPLHAQRSIWGRHKRC</sequence>
<keyword evidence="1" id="KW-0812">Transmembrane</keyword>
<feature type="signal peptide" evidence="2">
    <location>
        <begin position="1"/>
        <end position="20"/>
    </location>
</feature>
<dbReference type="Proteomes" id="UP000466442">
    <property type="component" value="Linkage Group LG9"/>
</dbReference>
<proteinExistence type="predicted"/>
<evidence type="ECO:0000313" key="3">
    <source>
        <dbReference type="EMBL" id="KAF6204637.1"/>
    </source>
</evidence>
<feature type="chain" id="PRO_5035934749" evidence="2">
    <location>
        <begin position="21"/>
        <end position="84"/>
    </location>
</feature>
<keyword evidence="1" id="KW-1133">Transmembrane helix</keyword>
<gene>
    <name evidence="3" type="ORF">GE061_018797</name>
</gene>
<comment type="caution">
    <text evidence="3">The sequence shown here is derived from an EMBL/GenBank/DDBJ whole genome shotgun (WGS) entry which is preliminary data.</text>
</comment>
<keyword evidence="1" id="KW-0472">Membrane</keyword>
<name>A0A8S9X6M1_APOLU</name>
<evidence type="ECO:0000313" key="4">
    <source>
        <dbReference type="Proteomes" id="UP000466442"/>
    </source>
</evidence>
<protein>
    <submittedName>
        <fullName evidence="3">Uncharacterized protein</fullName>
    </submittedName>
</protein>
<evidence type="ECO:0000256" key="1">
    <source>
        <dbReference type="SAM" id="Phobius"/>
    </source>
</evidence>
<reference evidence="3" key="1">
    <citation type="journal article" date="2021" name="Mol. Ecol. Resour.">
        <title>Apolygus lucorum genome provides insights into omnivorousness and mesophyll feeding.</title>
        <authorList>
            <person name="Liu Y."/>
            <person name="Liu H."/>
            <person name="Wang H."/>
            <person name="Huang T."/>
            <person name="Liu B."/>
            <person name="Yang B."/>
            <person name="Yin L."/>
            <person name="Li B."/>
            <person name="Zhang Y."/>
            <person name="Zhang S."/>
            <person name="Jiang F."/>
            <person name="Zhang X."/>
            <person name="Ren Y."/>
            <person name="Wang B."/>
            <person name="Wang S."/>
            <person name="Lu Y."/>
            <person name="Wu K."/>
            <person name="Fan W."/>
            <person name="Wang G."/>
        </authorList>
    </citation>
    <scope>NUCLEOTIDE SEQUENCE</scope>
    <source>
        <strain evidence="3">12Hb</strain>
    </source>
</reference>
<evidence type="ECO:0000256" key="2">
    <source>
        <dbReference type="SAM" id="SignalP"/>
    </source>
</evidence>
<keyword evidence="4" id="KW-1185">Reference proteome</keyword>
<feature type="transmembrane region" description="Helical" evidence="1">
    <location>
        <begin position="36"/>
        <end position="56"/>
    </location>
</feature>
<dbReference type="AlphaFoldDB" id="A0A8S9X6M1"/>
<accession>A0A8S9X6M1</accession>